<feature type="transmembrane region" description="Helical" evidence="8">
    <location>
        <begin position="138"/>
        <end position="166"/>
    </location>
</feature>
<evidence type="ECO:0000313" key="9">
    <source>
        <dbReference type="EMBL" id="KWX74929.1"/>
    </source>
</evidence>
<evidence type="ECO:0000256" key="8">
    <source>
        <dbReference type="SAM" id="Phobius"/>
    </source>
</evidence>
<dbReference type="Pfam" id="PF04647">
    <property type="entry name" value="AgrB"/>
    <property type="match status" value="1"/>
</dbReference>
<keyword evidence="10" id="KW-1185">Reference proteome</keyword>
<keyword evidence="3" id="KW-0645">Protease</keyword>
<evidence type="ECO:0000256" key="4">
    <source>
        <dbReference type="ARBA" id="ARBA00022692"/>
    </source>
</evidence>
<keyword evidence="6 8" id="KW-1133">Transmembrane helix</keyword>
<dbReference type="PATRIC" id="fig|483937.3.peg.874"/>
<evidence type="ECO:0000256" key="1">
    <source>
        <dbReference type="ARBA" id="ARBA00022475"/>
    </source>
</evidence>
<evidence type="ECO:0000256" key="6">
    <source>
        <dbReference type="ARBA" id="ARBA00022989"/>
    </source>
</evidence>
<dbReference type="OrthoDB" id="2666767at2"/>
<feature type="transmembrane region" description="Helical" evidence="8">
    <location>
        <begin position="102"/>
        <end position="118"/>
    </location>
</feature>
<dbReference type="GO" id="GO:0009372">
    <property type="term" value="P:quorum sensing"/>
    <property type="evidence" value="ECO:0007669"/>
    <property type="project" value="UniProtKB-KW"/>
</dbReference>
<dbReference type="AlphaFoldDB" id="A0A132TUD6"/>
<protein>
    <recommendedName>
        <fullName evidence="11">Accessory regulator AgrB</fullName>
    </recommendedName>
</protein>
<dbReference type="GO" id="GO:0006508">
    <property type="term" value="P:proteolysis"/>
    <property type="evidence" value="ECO:0007669"/>
    <property type="project" value="UniProtKB-KW"/>
</dbReference>
<gene>
    <name evidence="9" type="ORF">AMQ84_18875</name>
</gene>
<keyword evidence="4 8" id="KW-0812">Transmembrane</keyword>
<keyword evidence="2" id="KW-0673">Quorum sensing</keyword>
<name>A0A132TUD6_9BACL</name>
<keyword evidence="7 8" id="KW-0472">Membrane</keyword>
<evidence type="ECO:0000256" key="3">
    <source>
        <dbReference type="ARBA" id="ARBA00022670"/>
    </source>
</evidence>
<keyword evidence="5" id="KW-0378">Hydrolase</keyword>
<proteinExistence type="predicted"/>
<dbReference type="SMART" id="SM00793">
    <property type="entry name" value="AgrB"/>
    <property type="match status" value="1"/>
</dbReference>
<keyword evidence="1" id="KW-1003">Cell membrane</keyword>
<evidence type="ECO:0000256" key="2">
    <source>
        <dbReference type="ARBA" id="ARBA00022654"/>
    </source>
</evidence>
<dbReference type="Proteomes" id="UP000070475">
    <property type="component" value="Unassembled WGS sequence"/>
</dbReference>
<accession>A0A132TUD6</accession>
<evidence type="ECO:0000313" key="10">
    <source>
        <dbReference type="Proteomes" id="UP000070475"/>
    </source>
</evidence>
<reference evidence="9 10" key="1">
    <citation type="submission" date="2015-08" db="EMBL/GenBank/DDBJ databases">
        <title>Genomes of Paenibacillus riograndensis.</title>
        <authorList>
            <person name="Sant'Anna F.H."/>
            <person name="Souza R."/>
            <person name="Ambrosini A."/>
            <person name="Bach E."/>
            <person name="Fernandes G."/>
            <person name="Balsanelli E."/>
            <person name="Baura V.A."/>
            <person name="Pedrosa F.O."/>
            <person name="Souza E.M."/>
            <person name="Passaglia L."/>
        </authorList>
    </citation>
    <scope>NUCLEOTIDE SEQUENCE [LARGE SCALE GENOMIC DNA]</scope>
    <source>
        <strain evidence="9 10">CAS34</strain>
    </source>
</reference>
<comment type="caution">
    <text evidence="9">The sequence shown here is derived from an EMBL/GenBank/DDBJ whole genome shotgun (WGS) entry which is preliminary data.</text>
</comment>
<evidence type="ECO:0008006" key="11">
    <source>
        <dbReference type="Google" id="ProtNLM"/>
    </source>
</evidence>
<dbReference type="GO" id="GO:0008233">
    <property type="term" value="F:peptidase activity"/>
    <property type="evidence" value="ECO:0007669"/>
    <property type="project" value="UniProtKB-KW"/>
</dbReference>
<feature type="transmembrane region" description="Helical" evidence="8">
    <location>
        <begin position="57"/>
        <end position="90"/>
    </location>
</feature>
<sequence>MNTLANKMAVAIKRANPEQTHSIEIMQYSLSILLNTLLSFTVSLLIGWFTGKLAETLIFFFSFAILRMCSGGFHLKSALACNSVSILICATFPHLTGFSDQTLIAINCFNSLIMLIFAPNPDVNVKISATSAPLLKVISVLLVGCNFFIDSRVIGLAFLTQSLTIITLKRRRSDEKDFS</sequence>
<dbReference type="GO" id="GO:0016020">
    <property type="term" value="C:membrane"/>
    <property type="evidence" value="ECO:0007669"/>
    <property type="project" value="InterPro"/>
</dbReference>
<dbReference type="EMBL" id="LIRB01000137">
    <property type="protein sequence ID" value="KWX74929.1"/>
    <property type="molecule type" value="Genomic_DNA"/>
</dbReference>
<organism evidence="9 10">
    <name type="scientific">Paenibacillus riograndensis</name>
    <dbReference type="NCBI Taxonomy" id="483937"/>
    <lineage>
        <taxon>Bacteria</taxon>
        <taxon>Bacillati</taxon>
        <taxon>Bacillota</taxon>
        <taxon>Bacilli</taxon>
        <taxon>Bacillales</taxon>
        <taxon>Paenibacillaceae</taxon>
        <taxon>Paenibacillus</taxon>
        <taxon>Paenibacillus sonchi group</taxon>
    </lineage>
</organism>
<dbReference type="InterPro" id="IPR006741">
    <property type="entry name" value="AgrB"/>
</dbReference>
<evidence type="ECO:0000256" key="5">
    <source>
        <dbReference type="ARBA" id="ARBA00022801"/>
    </source>
</evidence>
<feature type="transmembrane region" description="Helical" evidence="8">
    <location>
        <begin position="32"/>
        <end position="51"/>
    </location>
</feature>
<dbReference type="RefSeq" id="WP_060861618.1">
    <property type="nucleotide sequence ID" value="NZ_LIRB01000137.1"/>
</dbReference>
<evidence type="ECO:0000256" key="7">
    <source>
        <dbReference type="ARBA" id="ARBA00023136"/>
    </source>
</evidence>